<dbReference type="Pfam" id="PF03476">
    <property type="entry name" value="MOSC_N"/>
    <property type="match status" value="1"/>
</dbReference>
<comment type="caution">
    <text evidence="2">The sequence shown here is derived from an EMBL/GenBank/DDBJ whole genome shotgun (WGS) entry which is preliminary data.</text>
</comment>
<dbReference type="InterPro" id="IPR005302">
    <property type="entry name" value="MoCF_Sase_C"/>
</dbReference>
<evidence type="ECO:0000313" key="3">
    <source>
        <dbReference type="Proteomes" id="UP001590950"/>
    </source>
</evidence>
<dbReference type="InterPro" id="IPR011037">
    <property type="entry name" value="Pyrv_Knase-like_insert_dom_sf"/>
</dbReference>
<dbReference type="Proteomes" id="UP001590950">
    <property type="component" value="Unassembled WGS sequence"/>
</dbReference>
<protein>
    <recommendedName>
        <fullName evidence="1">MOSC domain-containing protein</fullName>
    </recommendedName>
</protein>
<dbReference type="Pfam" id="PF03473">
    <property type="entry name" value="MOSC"/>
    <property type="match status" value="1"/>
</dbReference>
<dbReference type="EMBL" id="JBEFKJ010000024">
    <property type="protein sequence ID" value="KAL2039759.1"/>
    <property type="molecule type" value="Genomic_DNA"/>
</dbReference>
<gene>
    <name evidence="2" type="ORF">N7G274_007618</name>
</gene>
<evidence type="ECO:0000259" key="1">
    <source>
        <dbReference type="PROSITE" id="PS51340"/>
    </source>
</evidence>
<dbReference type="SUPFAM" id="SSF141673">
    <property type="entry name" value="MOSC N-terminal domain-like"/>
    <property type="match status" value="1"/>
</dbReference>
<dbReference type="PROSITE" id="PS51340">
    <property type="entry name" value="MOSC"/>
    <property type="match status" value="1"/>
</dbReference>
<sequence length="352" mass="39025">MEITHLYTYPIKSLRSVPLNTAILTPYGFPYDRRFMLIKIHSTNGDPVPRSKSHLIGNMENMTITYYPELALFLQSIDEKAGSFRVTYCPPGAEKMSLDIPLEPDVGNLETMDVQLHNSPAKAYKMEELVNEWFSLCFGYEVVLAYLGPNRRPVLGNVSPNAIRNKSAVSKSWLSSVTSSLPNFTKGKNGEEDGITFTDLAPYLVVTEESVQEVSSRFSDGTEMDITKFRPNIVLSGSQKAYEEDYWGGIIITSKSETTEIVLTANCARCVSINVDYNTGKAATGEAGNLLKKLMKDRRVDKGAKWSPIFGRYGFLKSACEANGRTIAVGDKVEVSQVNGEHTTLEWPGLST</sequence>
<dbReference type="SUPFAM" id="SSF50800">
    <property type="entry name" value="PK beta-barrel domain-like"/>
    <property type="match status" value="1"/>
</dbReference>
<reference evidence="2 3" key="1">
    <citation type="submission" date="2024-09" db="EMBL/GenBank/DDBJ databases">
        <title>Rethinking Asexuality: The Enigmatic Case of Functional Sexual Genes in Lepraria (Stereocaulaceae).</title>
        <authorList>
            <person name="Doellman M."/>
            <person name="Sun Y."/>
            <person name="Barcenas-Pena A."/>
            <person name="Lumbsch H.T."/>
            <person name="Grewe F."/>
        </authorList>
    </citation>
    <scope>NUCLEOTIDE SEQUENCE [LARGE SCALE GENOMIC DNA]</scope>
    <source>
        <strain evidence="2 3">Mercado 3170</strain>
    </source>
</reference>
<proteinExistence type="predicted"/>
<feature type="domain" description="MOSC" evidence="1">
    <location>
        <begin position="174"/>
        <end position="336"/>
    </location>
</feature>
<dbReference type="PANTHER" id="PTHR14237:SF34">
    <property type="entry name" value="MOSC DOMAIN PROTEIN (AFU_ORTHOLOGUE AFUA_2G07820)"/>
    <property type="match status" value="1"/>
</dbReference>
<organism evidence="2 3">
    <name type="scientific">Stereocaulon virgatum</name>
    <dbReference type="NCBI Taxonomy" id="373712"/>
    <lineage>
        <taxon>Eukaryota</taxon>
        <taxon>Fungi</taxon>
        <taxon>Dikarya</taxon>
        <taxon>Ascomycota</taxon>
        <taxon>Pezizomycotina</taxon>
        <taxon>Lecanoromycetes</taxon>
        <taxon>OSLEUM clade</taxon>
        <taxon>Lecanoromycetidae</taxon>
        <taxon>Lecanorales</taxon>
        <taxon>Lecanorineae</taxon>
        <taxon>Stereocaulaceae</taxon>
        <taxon>Stereocaulon</taxon>
    </lineage>
</organism>
<keyword evidence="3" id="KW-1185">Reference proteome</keyword>
<name>A0ABR4A2N0_9LECA</name>
<accession>A0ABR4A2N0</accession>
<dbReference type="InterPro" id="IPR005303">
    <property type="entry name" value="MOCOS_middle"/>
</dbReference>
<evidence type="ECO:0000313" key="2">
    <source>
        <dbReference type="EMBL" id="KAL2039759.1"/>
    </source>
</evidence>
<dbReference type="PANTHER" id="PTHR14237">
    <property type="entry name" value="MOLYBDOPTERIN COFACTOR SULFURASE MOSC"/>
    <property type="match status" value="1"/>
</dbReference>